<comment type="caution">
    <text evidence="7">The sequence shown here is derived from an EMBL/GenBank/DDBJ whole genome shotgun (WGS) entry which is preliminary data.</text>
</comment>
<feature type="signal peptide" evidence="6">
    <location>
        <begin position="1"/>
        <end position="22"/>
    </location>
</feature>
<evidence type="ECO:0000256" key="6">
    <source>
        <dbReference type="SAM" id="SignalP"/>
    </source>
</evidence>
<dbReference type="EMBL" id="BDQX01000028">
    <property type="protein sequence ID" value="GBG05890.1"/>
    <property type="molecule type" value="Genomic_DNA"/>
</dbReference>
<accession>A0A2R5EH43</accession>
<evidence type="ECO:0000256" key="4">
    <source>
        <dbReference type="ARBA" id="ARBA00022729"/>
    </source>
</evidence>
<name>A0A2R5EH43_9BACL</name>
<evidence type="ECO:0000256" key="3">
    <source>
        <dbReference type="ARBA" id="ARBA00022448"/>
    </source>
</evidence>
<dbReference type="Proteomes" id="UP000245202">
    <property type="component" value="Unassembled WGS sequence"/>
</dbReference>
<gene>
    <name evidence="7" type="ORF">PAT3040_00375</name>
</gene>
<comment type="similarity">
    <text evidence="2">Belongs to the bacterial solute-binding protein 1 family.</text>
</comment>
<sequence>MKRKHKSWKLALISILSIAMLAACSGKGATPGNGSTPSSSTPDTTAAPGNSEPAVYEENGLPKDEKVTLKFAYWESGTGREWIDYAISTFEEKFPNVKIDTTYSPKIDTIISTKISANNDDDMFDIFSAFLGENSAAVAAALAKEGKIVPQEDLWERKLYDGDGKTLGELTNALNKSTPTLHGTQYALPYSQNVTGLFYNKLLFEEKGWNQSPQTWAEFTELVDTIRADNIIPITYPGKYPGYLEFSLGVNQMYATADINGNLDSFNKNYKNYQTPFYMSEESVNVHNKIYELGKKKAFPDGVAALSHTQSQMQLLQGQAATASTGEWVQNEMKDSIPEGFQWGFMLIPMGEKAEDVKYYSSHPGGGHYIWSAKPELNKKWAKEFILWLYNLDVQLQIAEKAGTLPVRADFLNDESKADKLQDAPKAVLEYLKNNNVKGASPDLRDVSLTHQNADRAMKLVRESLNDIASGKQDPLPKLEEAEKLLQVAVDAQQ</sequence>
<proteinExistence type="inferred from homology"/>
<dbReference type="AlphaFoldDB" id="A0A2R5EH43"/>
<comment type="subcellular location">
    <subcellularLocation>
        <location evidence="1">Cell envelope</location>
    </subcellularLocation>
</comment>
<dbReference type="InterPro" id="IPR006059">
    <property type="entry name" value="SBP"/>
</dbReference>
<feature type="region of interest" description="Disordered" evidence="5">
    <location>
        <begin position="29"/>
        <end position="59"/>
    </location>
</feature>
<evidence type="ECO:0000256" key="5">
    <source>
        <dbReference type="SAM" id="MobiDB-lite"/>
    </source>
</evidence>
<dbReference type="SUPFAM" id="SSF53850">
    <property type="entry name" value="Periplasmic binding protein-like II"/>
    <property type="match status" value="1"/>
</dbReference>
<evidence type="ECO:0000256" key="2">
    <source>
        <dbReference type="ARBA" id="ARBA00008520"/>
    </source>
</evidence>
<evidence type="ECO:0000256" key="1">
    <source>
        <dbReference type="ARBA" id="ARBA00004196"/>
    </source>
</evidence>
<keyword evidence="3" id="KW-0813">Transport</keyword>
<dbReference type="PANTHER" id="PTHR43649">
    <property type="entry name" value="ARABINOSE-BINDING PROTEIN-RELATED"/>
    <property type="match status" value="1"/>
</dbReference>
<feature type="chain" id="PRO_5038334526" evidence="6">
    <location>
        <begin position="23"/>
        <end position="494"/>
    </location>
</feature>
<dbReference type="GO" id="GO:0030313">
    <property type="term" value="C:cell envelope"/>
    <property type="evidence" value="ECO:0007669"/>
    <property type="project" value="UniProtKB-SubCell"/>
</dbReference>
<keyword evidence="8" id="KW-1185">Reference proteome</keyword>
<dbReference type="Pfam" id="PF13416">
    <property type="entry name" value="SBP_bac_8"/>
    <property type="match status" value="1"/>
</dbReference>
<evidence type="ECO:0000313" key="8">
    <source>
        <dbReference type="Proteomes" id="UP000245202"/>
    </source>
</evidence>
<feature type="compositionally biased region" description="Low complexity" evidence="5">
    <location>
        <begin position="29"/>
        <end position="49"/>
    </location>
</feature>
<dbReference type="InterPro" id="IPR050490">
    <property type="entry name" value="Bact_solute-bd_prot1"/>
</dbReference>
<organism evidence="7 8">
    <name type="scientific">Paenibacillus agaridevorans</name>
    <dbReference type="NCBI Taxonomy" id="171404"/>
    <lineage>
        <taxon>Bacteria</taxon>
        <taxon>Bacillati</taxon>
        <taxon>Bacillota</taxon>
        <taxon>Bacilli</taxon>
        <taxon>Bacillales</taxon>
        <taxon>Paenibacillaceae</taxon>
        <taxon>Paenibacillus</taxon>
    </lineage>
</organism>
<dbReference type="RefSeq" id="WP_108991324.1">
    <property type="nucleotide sequence ID" value="NZ_BDQX01000028.1"/>
</dbReference>
<reference evidence="7 8" key="1">
    <citation type="submission" date="2017-08" db="EMBL/GenBank/DDBJ databases">
        <title>Substantial Increase in Enzyme Production by Combined Drug-Resistance Mutations in Paenibacillus agaridevorans.</title>
        <authorList>
            <person name="Tanaka Y."/>
            <person name="Funane K."/>
            <person name="Hosaka T."/>
            <person name="Shiwa Y."/>
            <person name="Fujita N."/>
            <person name="Miyazaki T."/>
            <person name="Yoshikawa H."/>
            <person name="Murakami K."/>
            <person name="Kasahara K."/>
            <person name="Inaoka T."/>
            <person name="Hiraga Y."/>
            <person name="Ochi K."/>
        </authorList>
    </citation>
    <scope>NUCLEOTIDE SEQUENCE [LARGE SCALE GENOMIC DNA]</scope>
    <source>
        <strain evidence="7 8">T-3040</strain>
    </source>
</reference>
<dbReference type="PANTHER" id="PTHR43649:SF31">
    <property type="entry name" value="SN-GLYCEROL-3-PHOSPHATE-BINDING PERIPLASMIC PROTEIN UGPB"/>
    <property type="match status" value="1"/>
</dbReference>
<protein>
    <submittedName>
        <fullName evidence="7">ABC transporter substrate-binding protein</fullName>
    </submittedName>
</protein>
<keyword evidence="4 6" id="KW-0732">Signal</keyword>
<evidence type="ECO:0000313" key="7">
    <source>
        <dbReference type="EMBL" id="GBG05890.1"/>
    </source>
</evidence>
<dbReference type="PROSITE" id="PS51257">
    <property type="entry name" value="PROKAR_LIPOPROTEIN"/>
    <property type="match status" value="1"/>
</dbReference>
<dbReference type="Gene3D" id="3.40.190.10">
    <property type="entry name" value="Periplasmic binding protein-like II"/>
    <property type="match status" value="1"/>
</dbReference>